<dbReference type="GO" id="GO:0006508">
    <property type="term" value="P:proteolysis"/>
    <property type="evidence" value="ECO:0007669"/>
    <property type="project" value="InterPro"/>
</dbReference>
<dbReference type="InterPro" id="IPR002410">
    <property type="entry name" value="Peptidase_S33"/>
</dbReference>
<feature type="domain" description="AB hydrolase-1" evidence="3">
    <location>
        <begin position="77"/>
        <end position="356"/>
    </location>
</feature>
<organism evidence="4 5">
    <name type="scientific">Bradyrhizobium hipponense</name>
    <dbReference type="NCBI Taxonomy" id="2605638"/>
    <lineage>
        <taxon>Bacteria</taxon>
        <taxon>Pseudomonadati</taxon>
        <taxon>Pseudomonadota</taxon>
        <taxon>Alphaproteobacteria</taxon>
        <taxon>Hyphomicrobiales</taxon>
        <taxon>Nitrobacteraceae</taxon>
        <taxon>Bradyrhizobium</taxon>
    </lineage>
</organism>
<evidence type="ECO:0000313" key="4">
    <source>
        <dbReference type="EMBL" id="TYO63756.1"/>
    </source>
</evidence>
<dbReference type="Gene3D" id="3.40.50.1820">
    <property type="entry name" value="alpha/beta hydrolase"/>
    <property type="match status" value="1"/>
</dbReference>
<name>A0A5S4YH76_9BRAD</name>
<dbReference type="InterPro" id="IPR029058">
    <property type="entry name" value="AB_hydrolase_fold"/>
</dbReference>
<proteinExistence type="inferred from homology"/>
<evidence type="ECO:0000313" key="5">
    <source>
        <dbReference type="Proteomes" id="UP000324797"/>
    </source>
</evidence>
<sequence>MPRTAARLVGLSLLGLAGVLIVVAAAGLGFRAYRQHLAAETLAIRSPTGVQEGKFVDIGGIKQWIQIRGEDRDNPVLLFVHGGPGGTTLPISSGWRPWEKHFTVVQWDQRGAGRTYGAAGEDALAPTMTLAQMTQDGIELAEYLRTHLHKDKIILVGHSWGSFLGIHIVKQRPDLFSAYVGTGQVVGRVTFEKQFEITIAHLQALAQSAGNSEALGELAPIVARPLISPQNRLVADKWSKALGLPSIESFQLAGPVPPPFMPDFSLLDWYNWRKGMAFSAKYLRGREGPMFKRDVVSLGLAFPIPVIFIEGDADYNTPGGPAEQFFNQITAPHKDFVWVRGGSHFIPFDRPDEFLAELVTHVRPLAPD</sequence>
<dbReference type="GO" id="GO:0008233">
    <property type="term" value="F:peptidase activity"/>
    <property type="evidence" value="ECO:0007669"/>
    <property type="project" value="InterPro"/>
</dbReference>
<keyword evidence="5" id="KW-1185">Reference proteome</keyword>
<dbReference type="EMBL" id="VSTH01000089">
    <property type="protein sequence ID" value="TYO63756.1"/>
    <property type="molecule type" value="Genomic_DNA"/>
</dbReference>
<accession>A0A5S4YH76</accession>
<dbReference type="PRINTS" id="PR00793">
    <property type="entry name" value="PROAMNOPTASE"/>
</dbReference>
<evidence type="ECO:0000256" key="1">
    <source>
        <dbReference type="ARBA" id="ARBA00010088"/>
    </source>
</evidence>
<dbReference type="InterPro" id="IPR000073">
    <property type="entry name" value="AB_hydrolase_1"/>
</dbReference>
<protein>
    <submittedName>
        <fullName evidence="4">Alpha/beta hydrolase</fullName>
    </submittedName>
</protein>
<dbReference type="RefSeq" id="WP_148742380.1">
    <property type="nucleotide sequence ID" value="NZ_VSTH01000089.1"/>
</dbReference>
<comment type="similarity">
    <text evidence="1">Belongs to the peptidase S33 family.</text>
</comment>
<dbReference type="Pfam" id="PF12697">
    <property type="entry name" value="Abhydrolase_6"/>
    <property type="match status" value="1"/>
</dbReference>
<dbReference type="PANTHER" id="PTHR43194:SF2">
    <property type="entry name" value="PEROXISOMAL MEMBRANE PROTEIN LPX1"/>
    <property type="match status" value="1"/>
</dbReference>
<dbReference type="InterPro" id="IPR050228">
    <property type="entry name" value="Carboxylesterase_BioH"/>
</dbReference>
<reference evidence="4 5" key="1">
    <citation type="submission" date="2019-08" db="EMBL/GenBank/DDBJ databases">
        <title>Bradyrhizobium hipponensis sp. nov., a rhizobium isolated from a Lupinus angustifolius root nodule in Tunisia.</title>
        <authorList>
            <person name="Off K."/>
            <person name="Rejili M."/>
            <person name="Mars M."/>
            <person name="Brachmann A."/>
            <person name="Marin M."/>
        </authorList>
    </citation>
    <scope>NUCLEOTIDE SEQUENCE [LARGE SCALE GENOMIC DNA]</scope>
    <source>
        <strain evidence="5">aSej3</strain>
    </source>
</reference>
<evidence type="ECO:0000259" key="3">
    <source>
        <dbReference type="Pfam" id="PF12697"/>
    </source>
</evidence>
<evidence type="ECO:0000256" key="2">
    <source>
        <dbReference type="ARBA" id="ARBA00022801"/>
    </source>
</evidence>
<keyword evidence="2 4" id="KW-0378">Hydrolase</keyword>
<dbReference type="SUPFAM" id="SSF53474">
    <property type="entry name" value="alpha/beta-Hydrolases"/>
    <property type="match status" value="1"/>
</dbReference>
<gene>
    <name evidence="4" type="ORF">FXV83_25520</name>
</gene>
<comment type="caution">
    <text evidence="4">The sequence shown here is derived from an EMBL/GenBank/DDBJ whole genome shotgun (WGS) entry which is preliminary data.</text>
</comment>
<dbReference type="AlphaFoldDB" id="A0A5S4YH76"/>
<dbReference type="PANTHER" id="PTHR43194">
    <property type="entry name" value="HYDROLASE ALPHA/BETA FOLD FAMILY"/>
    <property type="match status" value="1"/>
</dbReference>
<dbReference type="Proteomes" id="UP000324797">
    <property type="component" value="Unassembled WGS sequence"/>
</dbReference>